<keyword evidence="3" id="KW-1185">Reference proteome</keyword>
<dbReference type="Proteomes" id="UP000006512">
    <property type="component" value="Unassembled WGS sequence"/>
</dbReference>
<dbReference type="OrthoDB" id="9832284at2"/>
<protein>
    <submittedName>
        <fullName evidence="2">ECLF2 upstream ORF</fullName>
    </submittedName>
</protein>
<dbReference type="RefSeq" id="WP_006271695.1">
    <property type="nucleotide sequence ID" value="NZ_GL883077.1"/>
</dbReference>
<dbReference type="HOGENOM" id="CLU_1493271_0_0_5"/>
<name>F4QGR5_9CAUL</name>
<feature type="compositionally biased region" description="Low complexity" evidence="1">
    <location>
        <begin position="152"/>
        <end position="165"/>
    </location>
</feature>
<dbReference type="EMBL" id="GL883077">
    <property type="protein sequence ID" value="EGF92517.1"/>
    <property type="molecule type" value="Genomic_DNA"/>
</dbReference>
<feature type="region of interest" description="Disordered" evidence="1">
    <location>
        <begin position="145"/>
        <end position="180"/>
    </location>
</feature>
<gene>
    <name evidence="2" type="ORF">ABI_09540</name>
</gene>
<proteinExistence type="predicted"/>
<dbReference type="STRING" id="715226.ABI_09540"/>
<dbReference type="AlphaFoldDB" id="F4QGR5"/>
<evidence type="ECO:0000256" key="1">
    <source>
        <dbReference type="SAM" id="MobiDB-lite"/>
    </source>
</evidence>
<accession>F4QGR5</accession>
<organism evidence="2 3">
    <name type="scientific">Asticcacaulis biprosthecium C19</name>
    <dbReference type="NCBI Taxonomy" id="715226"/>
    <lineage>
        <taxon>Bacteria</taxon>
        <taxon>Pseudomonadati</taxon>
        <taxon>Pseudomonadota</taxon>
        <taxon>Alphaproteobacteria</taxon>
        <taxon>Caulobacterales</taxon>
        <taxon>Caulobacteraceae</taxon>
        <taxon>Asticcacaulis</taxon>
    </lineage>
</organism>
<evidence type="ECO:0000313" key="3">
    <source>
        <dbReference type="Proteomes" id="UP000006512"/>
    </source>
</evidence>
<evidence type="ECO:0000313" key="2">
    <source>
        <dbReference type="EMBL" id="EGF92517.1"/>
    </source>
</evidence>
<sequence length="180" mass="19501">MAETETIAETYRVEIANLSEDGRDDVLEAIEANPAMTAEDAEVLLDRTEAADAARENFDDLQKEQDQLMKDGEWETARDRAQEAEYEMREVEDLGGDADTEILEAETDVAEIDEAMDEQEMGEQAAADAADYADRGMEGAAEVYGQTASEHAGNAVDNAASAAPNEYNADHDVDGDGVTD</sequence>
<reference evidence="3" key="1">
    <citation type="submission" date="2011-03" db="EMBL/GenBank/DDBJ databases">
        <title>Draft genome sequence of Brevundimonas diminuta.</title>
        <authorList>
            <person name="Brown P.J.B."/>
            <person name="Buechlein A."/>
            <person name="Hemmerich C."/>
            <person name="Brun Y.V."/>
        </authorList>
    </citation>
    <scope>NUCLEOTIDE SEQUENCE [LARGE SCALE GENOMIC DNA]</scope>
    <source>
        <strain evidence="3">C19</strain>
    </source>
</reference>